<evidence type="ECO:0000313" key="7">
    <source>
        <dbReference type="EMBL" id="EAH8157878.1"/>
    </source>
</evidence>
<sequence length="106" mass="12066">MVGLVLSIIVGLFGVDRFYKGDILLACIKLAFFIIPLFATFAILIALLNDNHSIFIDYFAIFALMFVVASIWKLVDIYLVFVGIKKDNFHKILNFFLKKCLGNLKN</sequence>
<organism evidence="7 10">
    <name type="scientific">Campylobacter coli</name>
    <dbReference type="NCBI Taxonomy" id="195"/>
    <lineage>
        <taxon>Bacteria</taxon>
        <taxon>Pseudomonadati</taxon>
        <taxon>Campylobacterota</taxon>
        <taxon>Epsilonproteobacteria</taxon>
        <taxon>Campylobacterales</taxon>
        <taxon>Campylobacteraceae</taxon>
        <taxon>Campylobacter</taxon>
    </lineage>
</organism>
<comment type="subcellular location">
    <subcellularLocation>
        <location evidence="1">Membrane</location>
        <topology evidence="1">Multi-pass membrane protein</topology>
    </subcellularLocation>
</comment>
<dbReference type="EMBL" id="AABKAB010000019">
    <property type="protein sequence ID" value="EAH8157878.1"/>
    <property type="molecule type" value="Genomic_DNA"/>
</dbReference>
<evidence type="ECO:0000313" key="8">
    <source>
        <dbReference type="EMBL" id="EAJ9197499.1"/>
    </source>
</evidence>
<reference evidence="7 10" key="1">
    <citation type="submission" date="2019-01" db="EMBL/GenBank/DDBJ databases">
        <authorList>
            <consortium name="PulseNet: The National Subtyping Network for Foodborne Disease Surveillance"/>
            <person name="Tarr C.L."/>
            <person name="Trees E."/>
            <person name="Katz L.S."/>
            <person name="Carleton-Romer H.A."/>
            <person name="Stroika S."/>
            <person name="Kucerova Z."/>
            <person name="Roache K.F."/>
            <person name="Sabol A.L."/>
            <person name="Besser J."/>
            <person name="Gerner-Smidt P."/>
        </authorList>
    </citation>
    <scope>NUCLEOTIDE SEQUENCE [LARGE SCALE GENOMIC DNA]</scope>
    <source>
        <strain evidence="8 9">PNUSAC001435</strain>
        <strain evidence="7 10">PNUSAC007828</strain>
    </source>
</reference>
<dbReference type="GO" id="GO:0016020">
    <property type="term" value="C:membrane"/>
    <property type="evidence" value="ECO:0007669"/>
    <property type="project" value="UniProtKB-SubCell"/>
</dbReference>
<keyword evidence="2 5" id="KW-0812">Transmembrane</keyword>
<evidence type="ECO:0000259" key="6">
    <source>
        <dbReference type="Pfam" id="PF05154"/>
    </source>
</evidence>
<dbReference type="Proteomes" id="UP000382436">
    <property type="component" value="Unassembled WGS sequence"/>
</dbReference>
<proteinExistence type="predicted"/>
<evidence type="ECO:0000313" key="10">
    <source>
        <dbReference type="Proteomes" id="UP000576616"/>
    </source>
</evidence>
<evidence type="ECO:0000256" key="5">
    <source>
        <dbReference type="SAM" id="Phobius"/>
    </source>
</evidence>
<accession>A0A644SC86</accession>
<gene>
    <name evidence="8" type="ORF">BZ274_04805</name>
    <name evidence="7" type="ORF">ES716_08165</name>
</gene>
<keyword evidence="4 5" id="KW-0472">Membrane</keyword>
<protein>
    <submittedName>
        <fullName evidence="7">TM2 domain-containing protein</fullName>
    </submittedName>
</protein>
<dbReference type="Proteomes" id="UP000576616">
    <property type="component" value="Unassembled WGS sequence"/>
</dbReference>
<comment type="caution">
    <text evidence="7">The sequence shown here is derived from an EMBL/GenBank/DDBJ whole genome shotgun (WGS) entry which is preliminary data.</text>
</comment>
<evidence type="ECO:0000256" key="4">
    <source>
        <dbReference type="ARBA" id="ARBA00023136"/>
    </source>
</evidence>
<evidence type="ECO:0000256" key="2">
    <source>
        <dbReference type="ARBA" id="ARBA00022692"/>
    </source>
</evidence>
<feature type="transmembrane region" description="Helical" evidence="5">
    <location>
        <begin position="23"/>
        <end position="47"/>
    </location>
</feature>
<dbReference type="AlphaFoldDB" id="A0A644SC86"/>
<evidence type="ECO:0000256" key="3">
    <source>
        <dbReference type="ARBA" id="ARBA00022989"/>
    </source>
</evidence>
<feature type="domain" description="TM2" evidence="6">
    <location>
        <begin position="2"/>
        <end position="44"/>
    </location>
</feature>
<dbReference type="EMBL" id="AACBVJ010000008">
    <property type="protein sequence ID" value="EAJ9197499.1"/>
    <property type="molecule type" value="Genomic_DNA"/>
</dbReference>
<dbReference type="Pfam" id="PF05154">
    <property type="entry name" value="TM2"/>
    <property type="match status" value="1"/>
</dbReference>
<evidence type="ECO:0000256" key="1">
    <source>
        <dbReference type="ARBA" id="ARBA00004141"/>
    </source>
</evidence>
<keyword evidence="3 5" id="KW-1133">Transmembrane helix</keyword>
<dbReference type="InterPro" id="IPR007829">
    <property type="entry name" value="TM2"/>
</dbReference>
<feature type="transmembrane region" description="Helical" evidence="5">
    <location>
        <begin position="59"/>
        <end position="81"/>
    </location>
</feature>
<evidence type="ECO:0000313" key="9">
    <source>
        <dbReference type="Proteomes" id="UP000382436"/>
    </source>
</evidence>
<name>A0A644SC86_CAMCO</name>